<dbReference type="GeneID" id="119640243"/>
<evidence type="ECO:0000256" key="5">
    <source>
        <dbReference type="ARBA" id="ARBA00022840"/>
    </source>
</evidence>
<dbReference type="SUPFAM" id="SSF56112">
    <property type="entry name" value="Protein kinase-like (PK-like)"/>
    <property type="match status" value="1"/>
</dbReference>
<dbReference type="Pfam" id="PF00373">
    <property type="entry name" value="FERM_M"/>
    <property type="match status" value="1"/>
</dbReference>
<evidence type="ECO:0000313" key="12">
    <source>
        <dbReference type="RefSeq" id="XP_037894062.1"/>
    </source>
</evidence>
<dbReference type="PRINTS" id="PR00109">
    <property type="entry name" value="TYRKINASE"/>
</dbReference>
<feature type="domain" description="Protein kinase" evidence="6">
    <location>
        <begin position="478"/>
        <end position="751"/>
    </location>
</feature>
<dbReference type="InterPro" id="IPR035963">
    <property type="entry name" value="FERM_2"/>
</dbReference>
<evidence type="ECO:0000256" key="4">
    <source>
        <dbReference type="ARBA" id="ARBA00022777"/>
    </source>
</evidence>
<evidence type="ECO:0000256" key="2">
    <source>
        <dbReference type="ARBA" id="ARBA00022679"/>
    </source>
</evidence>
<dbReference type="InterPro" id="IPR005189">
    <property type="entry name" value="Focal_adhesion_kin_target_dom"/>
</dbReference>
<dbReference type="InterPro" id="IPR011009">
    <property type="entry name" value="Kinase-like_dom_sf"/>
</dbReference>
<dbReference type="RefSeq" id="XP_037894061.1">
    <property type="nucleotide sequence ID" value="XM_038038133.1"/>
</dbReference>
<dbReference type="Pfam" id="PF21477">
    <property type="entry name" value="FERM_C_FAK1"/>
    <property type="match status" value="1"/>
</dbReference>
<dbReference type="InterPro" id="IPR029071">
    <property type="entry name" value="Ubiquitin-like_domsf"/>
</dbReference>
<dbReference type="InterPro" id="IPR008266">
    <property type="entry name" value="Tyr_kinase_AS"/>
</dbReference>
<keyword evidence="1" id="KW-0597">Phosphoprotein</keyword>
<dbReference type="GO" id="GO:0004713">
    <property type="term" value="F:protein tyrosine kinase activity"/>
    <property type="evidence" value="ECO:0007669"/>
    <property type="project" value="InterPro"/>
</dbReference>
<dbReference type="KEGG" id="gfs:119640243"/>
<accession>A0A9C6DMK2</accession>
<dbReference type="GO" id="GO:0071944">
    <property type="term" value="C:cell periphery"/>
    <property type="evidence" value="ECO:0007669"/>
    <property type="project" value="UniProtKB-ARBA"/>
</dbReference>
<evidence type="ECO:0000256" key="1">
    <source>
        <dbReference type="ARBA" id="ARBA00022553"/>
    </source>
</evidence>
<dbReference type="RefSeq" id="XP_037894059.1">
    <property type="nucleotide sequence ID" value="XM_038038131.1"/>
</dbReference>
<dbReference type="GO" id="GO:0030182">
    <property type="term" value="P:neuron differentiation"/>
    <property type="evidence" value="ECO:0007669"/>
    <property type="project" value="UniProtKB-ARBA"/>
</dbReference>
<dbReference type="InterPro" id="IPR011993">
    <property type="entry name" value="PH-like_dom_sf"/>
</dbReference>
<dbReference type="PROSITE" id="PS50011">
    <property type="entry name" value="PROTEIN_KINASE_DOM"/>
    <property type="match status" value="1"/>
</dbReference>
<evidence type="ECO:0000313" key="9">
    <source>
        <dbReference type="RefSeq" id="XP_037894059.1"/>
    </source>
</evidence>
<organism evidence="8 11">
    <name type="scientific">Glossina fuscipes</name>
    <dbReference type="NCBI Taxonomy" id="7396"/>
    <lineage>
        <taxon>Eukaryota</taxon>
        <taxon>Metazoa</taxon>
        <taxon>Ecdysozoa</taxon>
        <taxon>Arthropoda</taxon>
        <taxon>Hexapoda</taxon>
        <taxon>Insecta</taxon>
        <taxon>Pterygota</taxon>
        <taxon>Neoptera</taxon>
        <taxon>Endopterygota</taxon>
        <taxon>Diptera</taxon>
        <taxon>Brachycera</taxon>
        <taxon>Muscomorpha</taxon>
        <taxon>Hippoboscoidea</taxon>
        <taxon>Glossinidae</taxon>
        <taxon>Glossina</taxon>
    </lineage>
</organism>
<sequence>MSQTLNNTPTAAPLKKICLNIYWPNNTHHAVNIDDQTDTVQDVIEKTIALVPSAQKPNFKYYSLRLQNMITKETLWMNKTSKIQKLLIHIWNATCPNIECPQLQKNIPLEKPLNINDSLSIWRPELRIRYLPNSIEELHAEDKITCHFYFDQVKQEFIQSNSSAIDFDNAVQLCCLSILHYFRGTAGNVPDKKQHVDYIEKEVGFSYFLPKSVISSVKPKNLKKVIHTTYKKIYQLTDIEYITKYFNIVKKFHETDYEKFSVTLSSSWNISGFLYVGPTIGISYQTHPQAKVTQVATFKDIRRIITLFLPKDDIHSSKEKDLNYQTRYPHRCLHVDDNVTRRSCNCRNMKTQVRIKTTSNEEDLVITCNGYNTATSVASLIEGYCLLINKNQVYTLWNPISNQHQIDETREGNRDAVQISKGDIFVTNIFDGHNADSPTQLNVKPKLTADYVEIGTVDDEGDYSTPAVRNYELDRSEIVLKSTIGVGQFGDVYVGTYHTKIKGGSRETQTDEKITESAAIQVAVKTCKTNDDPEKMERFLEEAYVMQKFDHPHIIRLIGICSESPVWIVMELAEYGELRAYLKSNAEKLCKEILLLYCYQLSTALSYLESKKFVHRDIAARNVLVRSPTCIKLADFGLSRWVSEQSYYHSSMCMLPIKWMAPESINFRRFTVASDVWMFGVCTWEILMLGVKPFQGIKNSDVIAKLENGERLPFPNNCPPRLYSLLSQCWAYEPSKRPNFKRIKETLYEILIEERAAGFEVGNKENARVLFMSADNDLPPSKPAKIMQTRDNFKLSPAYDETALSPQTYIIAQDPEVLACLMKENENRIINPAAYTMPASVFNTLAVEVDTSKTNSNDIALKTTKLPVSEFLKLDDTISREDKIAVLNTLQQNKAEILRSYLKSKAAPTTKTFNSSKDNNVKTQMNISLQIKADQINNCTSTHSASCAHQTLTRQSDCFLSSLDPSFRNRSFCYNDVGEVDYSLKSLPASLVKEEKPQLIYDFGRNSPILQDSPVSLTTAKTILKPICGSLERNVITPYLSRANKGRYIGGSLERNKTLINTLSTPRKSVPRSASLERSVQHNKDISHFYYCTGSLEAYSSFVVLKNHMKISPEYRALEEEIYDMCPAQSNIYIGAGADSAVCSQNALTLFPAQTYIPMAPGSSSACLINQSLVDIDTNKNINVHPQQQQKTPEEMCEVVETTTLPLAATSVKNNSCKMLMEENLHQSAALPDNSEVDSHNLSGSLKLSWNDSLAKGFCRASEVYPKQHTHNSKNFPKMATEVNVDQRSGMADSRLFGENQPKIIMKPTLDRSKDQVYMATKNVVKAIITLSQVVDQDTGSNYLELVKNIGYELRKLLQSVDELSPLIPAEAHKEVEMAHKVLPKDMHELVSTMRLAQQYGDTTLDKEYKKGMLSAAHVLAMDAKNLLDVVDTIKQRYESIFIEYYSSLAVTTTSNTTVVELLNEDGYQIMQKHSLEPFYLNSNEVHTVPTDNQLDHVPSLVQKPEFVSNKNSKFANSFSDEHQSLKIVEKIGTASETNSSKL</sequence>
<evidence type="ECO:0000313" key="8">
    <source>
        <dbReference type="Proteomes" id="UP000092443"/>
    </source>
</evidence>
<keyword evidence="5" id="KW-0067">ATP-binding</keyword>
<keyword evidence="2" id="KW-0808">Transferase</keyword>
<reference evidence="9 10" key="1">
    <citation type="submission" date="2025-04" db="UniProtKB">
        <authorList>
            <consortium name="RefSeq"/>
        </authorList>
    </citation>
    <scope>IDENTIFICATION</scope>
    <source>
        <tissue evidence="9 10">Whole body pupa</tissue>
    </source>
</reference>
<feature type="domain" description="FERM" evidence="7">
    <location>
        <begin position="17"/>
        <end position="392"/>
    </location>
</feature>
<dbReference type="SUPFAM" id="SSF50729">
    <property type="entry name" value="PH domain-like"/>
    <property type="match status" value="1"/>
</dbReference>
<dbReference type="PROSITE" id="PS00109">
    <property type="entry name" value="PROTEIN_KINASE_TYR"/>
    <property type="match status" value="1"/>
</dbReference>
<protein>
    <submittedName>
        <fullName evidence="9 10">Focal adhesion kinase 1 isoform X1</fullName>
    </submittedName>
</protein>
<dbReference type="SMART" id="SM00219">
    <property type="entry name" value="TyrKc"/>
    <property type="match status" value="1"/>
</dbReference>
<dbReference type="Gene3D" id="3.30.200.20">
    <property type="entry name" value="Phosphorylase Kinase, domain 1"/>
    <property type="match status" value="1"/>
</dbReference>
<dbReference type="RefSeq" id="XP_037894062.1">
    <property type="nucleotide sequence ID" value="XM_038038134.1"/>
</dbReference>
<dbReference type="GO" id="GO:0009887">
    <property type="term" value="P:animal organ morphogenesis"/>
    <property type="evidence" value="ECO:0007669"/>
    <property type="project" value="UniProtKB-ARBA"/>
</dbReference>
<evidence type="ECO:0000259" key="7">
    <source>
        <dbReference type="PROSITE" id="PS50057"/>
    </source>
</evidence>
<evidence type="ECO:0000259" key="6">
    <source>
        <dbReference type="PROSITE" id="PS50011"/>
    </source>
</evidence>
<dbReference type="SUPFAM" id="SSF54236">
    <property type="entry name" value="Ubiquitin-like"/>
    <property type="match status" value="1"/>
</dbReference>
<dbReference type="Pfam" id="PF03623">
    <property type="entry name" value="Focal_AT"/>
    <property type="match status" value="1"/>
</dbReference>
<dbReference type="PANTHER" id="PTHR46221">
    <property type="entry name" value="FERM AND PDZ DOMAIN-CONTAINING PROTEIN FAMILY MEMBER"/>
    <property type="match status" value="1"/>
</dbReference>
<dbReference type="InterPro" id="IPR019749">
    <property type="entry name" value="Band_41_domain"/>
</dbReference>
<dbReference type="GO" id="GO:0007172">
    <property type="term" value="P:signal complex assembly"/>
    <property type="evidence" value="ECO:0007669"/>
    <property type="project" value="InterPro"/>
</dbReference>
<dbReference type="SUPFAM" id="SSF68993">
    <property type="entry name" value="FAT domain of focal adhesion kinase"/>
    <property type="match status" value="1"/>
</dbReference>
<dbReference type="Gene3D" id="2.30.29.30">
    <property type="entry name" value="Pleckstrin-homology domain (PH domain)/Phosphotyrosine-binding domain (PTB)"/>
    <property type="match status" value="1"/>
</dbReference>
<evidence type="ECO:0000313" key="11">
    <source>
        <dbReference type="RefSeq" id="XP_037894061.1"/>
    </source>
</evidence>
<gene>
    <name evidence="9 10 11 12" type="primary">LOC119640243</name>
</gene>
<dbReference type="InterPro" id="IPR014352">
    <property type="entry name" value="FERM/acyl-CoA-bd_prot_sf"/>
</dbReference>
<dbReference type="SMART" id="SM00295">
    <property type="entry name" value="B41"/>
    <property type="match status" value="1"/>
</dbReference>
<dbReference type="FunFam" id="3.30.200.20:FF:000629">
    <property type="entry name" value="Focal adhesion kinase, isoform D"/>
    <property type="match status" value="1"/>
</dbReference>
<dbReference type="InterPro" id="IPR049385">
    <property type="entry name" value="FAK1-like_FERM_C"/>
</dbReference>
<dbReference type="InterPro" id="IPR020635">
    <property type="entry name" value="Tyr_kinase_cat_dom"/>
</dbReference>
<dbReference type="PROSITE" id="PS50057">
    <property type="entry name" value="FERM_3"/>
    <property type="match status" value="1"/>
</dbReference>
<dbReference type="PANTHER" id="PTHR46221:SF9">
    <property type="entry name" value="NON-SPECIFIC PROTEIN-TYROSINE KINASE"/>
    <property type="match status" value="1"/>
</dbReference>
<dbReference type="Gene3D" id="1.10.510.10">
    <property type="entry name" value="Transferase(Phosphotransferase) domain 1"/>
    <property type="match status" value="1"/>
</dbReference>
<evidence type="ECO:0000256" key="3">
    <source>
        <dbReference type="ARBA" id="ARBA00022741"/>
    </source>
</evidence>
<keyword evidence="8" id="KW-1185">Reference proteome</keyword>
<dbReference type="Pfam" id="PF07714">
    <property type="entry name" value="PK_Tyr_Ser-Thr"/>
    <property type="match status" value="1"/>
</dbReference>
<dbReference type="Gene3D" id="1.20.120.330">
    <property type="entry name" value="Nucleotidyltransferases domain 2"/>
    <property type="match status" value="1"/>
</dbReference>
<dbReference type="InterPro" id="IPR000299">
    <property type="entry name" value="FERM_domain"/>
</dbReference>
<dbReference type="RefSeq" id="XP_037894060.1">
    <property type="nucleotide sequence ID" value="XM_038038132.1"/>
</dbReference>
<dbReference type="FunFam" id="1.10.510.10:FF:000039">
    <property type="entry name" value="Focal adhesion kinase, isoform D"/>
    <property type="match status" value="1"/>
</dbReference>
<dbReference type="GO" id="GO:0005925">
    <property type="term" value="C:focal adhesion"/>
    <property type="evidence" value="ECO:0007669"/>
    <property type="project" value="InterPro"/>
</dbReference>
<dbReference type="SUPFAM" id="SSF47031">
    <property type="entry name" value="Second domain of FERM"/>
    <property type="match status" value="1"/>
</dbReference>
<name>A0A9C6DMK2_9MUSC</name>
<dbReference type="Proteomes" id="UP000092443">
    <property type="component" value="Unplaced"/>
</dbReference>
<proteinExistence type="predicted"/>
<dbReference type="Gene3D" id="3.10.20.90">
    <property type="entry name" value="Phosphatidylinositol 3-kinase Catalytic Subunit, Chain A, domain 1"/>
    <property type="match status" value="1"/>
</dbReference>
<dbReference type="InterPro" id="IPR036137">
    <property type="entry name" value="Focal_adhe_kin_target_dom_sf"/>
</dbReference>
<dbReference type="InterPro" id="IPR000719">
    <property type="entry name" value="Prot_kinase_dom"/>
</dbReference>
<keyword evidence="4 9" id="KW-0418">Kinase</keyword>
<dbReference type="GO" id="GO:0005524">
    <property type="term" value="F:ATP binding"/>
    <property type="evidence" value="ECO:0007669"/>
    <property type="project" value="InterPro"/>
</dbReference>
<dbReference type="GO" id="GO:0008284">
    <property type="term" value="P:positive regulation of cell population proliferation"/>
    <property type="evidence" value="ECO:0007669"/>
    <property type="project" value="UniProtKB-ARBA"/>
</dbReference>
<dbReference type="InterPro" id="IPR019748">
    <property type="entry name" value="FERM_central"/>
</dbReference>
<keyword evidence="3" id="KW-0547">Nucleotide-binding</keyword>
<evidence type="ECO:0000313" key="10">
    <source>
        <dbReference type="RefSeq" id="XP_037894060.1"/>
    </source>
</evidence>
<dbReference type="InterPro" id="IPR001245">
    <property type="entry name" value="Ser-Thr/Tyr_kinase_cat_dom"/>
</dbReference>
<dbReference type="Gene3D" id="1.20.80.10">
    <property type="match status" value="1"/>
</dbReference>
<dbReference type="CDD" id="cd14473">
    <property type="entry name" value="FERM_B-lobe"/>
    <property type="match status" value="1"/>
</dbReference>